<dbReference type="InterPro" id="IPR035595">
    <property type="entry name" value="UDP_glycos_trans_CS"/>
</dbReference>
<evidence type="ECO:0000256" key="2">
    <source>
        <dbReference type="ARBA" id="ARBA00022676"/>
    </source>
</evidence>
<comment type="similarity">
    <text evidence="1 4">Belongs to the UDP-glycosyltransferase family.</text>
</comment>
<evidence type="ECO:0000313" key="6">
    <source>
        <dbReference type="EMBL" id="KAG1364313.1"/>
    </source>
</evidence>
<keyword evidence="3 4" id="KW-0808">Transferase</keyword>
<reference evidence="6" key="1">
    <citation type="journal article" date="2017" name="Gigascience">
        <title>The genome draft of coconut (Cocos nucifera).</title>
        <authorList>
            <person name="Xiao Y."/>
            <person name="Xu P."/>
            <person name="Fan H."/>
            <person name="Baudouin L."/>
            <person name="Xia W."/>
            <person name="Bocs S."/>
            <person name="Xu J."/>
            <person name="Li Q."/>
            <person name="Guo A."/>
            <person name="Zhou L."/>
            <person name="Li J."/>
            <person name="Wu Y."/>
            <person name="Ma Z."/>
            <person name="Armero A."/>
            <person name="Issali A.E."/>
            <person name="Liu N."/>
            <person name="Peng M."/>
            <person name="Yang Y."/>
        </authorList>
    </citation>
    <scope>NUCLEOTIDE SEQUENCE</scope>
    <source>
        <tissue evidence="6">Spear leaf of Hainan Tall coconut</tissue>
    </source>
</reference>
<keyword evidence="7" id="KW-1185">Reference proteome</keyword>
<gene>
    <name evidence="6" type="ORF">COCNU_11G011400</name>
</gene>
<dbReference type="SUPFAM" id="SSF53756">
    <property type="entry name" value="UDP-Glycosyltransferase/glycogen phosphorylase"/>
    <property type="match status" value="1"/>
</dbReference>
<dbReference type="InterPro" id="IPR050481">
    <property type="entry name" value="UDP-glycosyltransf_plant"/>
</dbReference>
<dbReference type="EMBL" id="CM017882">
    <property type="protein sequence ID" value="KAG1364313.1"/>
    <property type="molecule type" value="Genomic_DNA"/>
</dbReference>
<comment type="caution">
    <text evidence="6">The sequence shown here is derived from an EMBL/GenBank/DDBJ whole genome shotgun (WGS) entry which is preliminary data.</text>
</comment>
<dbReference type="PANTHER" id="PTHR48048:SF76">
    <property type="entry name" value="UDP-GLYCOSYLTRANSFERASE 708D1-LIKE"/>
    <property type="match status" value="1"/>
</dbReference>
<protein>
    <recommendedName>
        <fullName evidence="5">Glycosyltransferase</fullName>
        <ecNumber evidence="5">2.4.1.-</ecNumber>
    </recommendedName>
</protein>
<dbReference type="GO" id="GO:0035251">
    <property type="term" value="F:UDP-glucosyltransferase activity"/>
    <property type="evidence" value="ECO:0007669"/>
    <property type="project" value="InterPro"/>
</dbReference>
<dbReference type="InterPro" id="IPR002213">
    <property type="entry name" value="UDP_glucos_trans"/>
</dbReference>
<dbReference type="FunFam" id="3.40.50.2000:FF:000060">
    <property type="entry name" value="Glycosyltransferase"/>
    <property type="match status" value="1"/>
</dbReference>
<reference evidence="6" key="2">
    <citation type="submission" date="2019-07" db="EMBL/GenBank/DDBJ databases">
        <authorList>
            <person name="Yang Y."/>
            <person name="Bocs S."/>
            <person name="Baudouin L."/>
        </authorList>
    </citation>
    <scope>NUCLEOTIDE SEQUENCE</scope>
    <source>
        <tissue evidence="6">Spear leaf of Hainan Tall coconut</tissue>
    </source>
</reference>
<accession>A0A8K0NA07</accession>
<evidence type="ECO:0000256" key="5">
    <source>
        <dbReference type="RuleBase" id="RU362057"/>
    </source>
</evidence>
<dbReference type="Pfam" id="PF00201">
    <property type="entry name" value="UDPGT"/>
    <property type="match status" value="1"/>
</dbReference>
<dbReference type="OrthoDB" id="5835829at2759"/>
<organism evidence="6 7">
    <name type="scientific">Cocos nucifera</name>
    <name type="common">Coconut palm</name>
    <dbReference type="NCBI Taxonomy" id="13894"/>
    <lineage>
        <taxon>Eukaryota</taxon>
        <taxon>Viridiplantae</taxon>
        <taxon>Streptophyta</taxon>
        <taxon>Embryophyta</taxon>
        <taxon>Tracheophyta</taxon>
        <taxon>Spermatophyta</taxon>
        <taxon>Magnoliopsida</taxon>
        <taxon>Liliopsida</taxon>
        <taxon>Arecaceae</taxon>
        <taxon>Arecoideae</taxon>
        <taxon>Cocoseae</taxon>
        <taxon>Attaleinae</taxon>
        <taxon>Cocos</taxon>
    </lineage>
</organism>
<dbReference type="Gene3D" id="3.40.50.2000">
    <property type="entry name" value="Glycogen Phosphorylase B"/>
    <property type="match status" value="2"/>
</dbReference>
<evidence type="ECO:0000256" key="4">
    <source>
        <dbReference type="RuleBase" id="RU003718"/>
    </source>
</evidence>
<evidence type="ECO:0000256" key="1">
    <source>
        <dbReference type="ARBA" id="ARBA00009995"/>
    </source>
</evidence>
<dbReference type="PANTHER" id="PTHR48048">
    <property type="entry name" value="GLYCOSYLTRANSFERASE"/>
    <property type="match status" value="1"/>
</dbReference>
<proteinExistence type="inferred from homology"/>
<dbReference type="AlphaFoldDB" id="A0A8K0NA07"/>
<name>A0A8K0NA07_COCNU</name>
<keyword evidence="2 4" id="KW-0328">Glycosyltransferase</keyword>
<dbReference type="Proteomes" id="UP000797356">
    <property type="component" value="Chromosome 11"/>
</dbReference>
<sequence length="442" mass="47861">MGHLTPFLRLASTLASHGCRVTFIAIHPTVSSAESVHLSALFSNYPQIHPLEFPLIDHFDAMDAKPAHDPFYLHCESIRRSAHLLPPLLTSLSPPLSSFIVDISLASAFLPIANKLNLPTYILFTSSATMLTLFAYLPGLIADDKRIDDVAIPGMQPLPASMIPPALHDSTNLFTKQFIENGRALLQAKAILVNTFESLEADAVSALNGGAVVRGLPPVVAIGPLQQPARPSGRPGHTFPWLDAQPPRSVVYVSFGSRTALSRAQIKELGVGLERSGCRFLWVVKRKIVDREDGEGLEELVSDGLLEWGRGLVVKGWVDQNEVLGHGAVGAFVSHCGWNSVVEAAACGVRVLAWPRGADQRVNASLVERSGLGVWAREWGWDGEEGVEVVWGEEIGQRVRELMGDTHVGESVARVREEALRASGMGGSSYKGLADLIEKWSS</sequence>
<dbReference type="EC" id="2.4.1.-" evidence="5"/>
<evidence type="ECO:0000256" key="3">
    <source>
        <dbReference type="ARBA" id="ARBA00022679"/>
    </source>
</evidence>
<dbReference type="PROSITE" id="PS00375">
    <property type="entry name" value="UDPGT"/>
    <property type="match status" value="1"/>
</dbReference>
<dbReference type="CDD" id="cd03784">
    <property type="entry name" value="GT1_Gtf-like"/>
    <property type="match status" value="1"/>
</dbReference>
<evidence type="ECO:0000313" key="7">
    <source>
        <dbReference type="Proteomes" id="UP000797356"/>
    </source>
</evidence>